<dbReference type="KEGG" id="vg:55412130"/>
<proteinExistence type="predicted"/>
<feature type="compositionally biased region" description="Acidic residues" evidence="1">
    <location>
        <begin position="72"/>
        <end position="81"/>
    </location>
</feature>
<dbReference type="Proteomes" id="UP000505248">
    <property type="component" value="Segment"/>
</dbReference>
<dbReference type="RefSeq" id="YP_009778040.1">
    <property type="nucleotide sequence ID" value="NC_047709.1"/>
</dbReference>
<reference evidence="2 3" key="1">
    <citation type="journal article" date="2013" name="PLoS Genet.">
        <title>Expanding the Marine Virosphere Using Metagenomics.</title>
        <authorList>
            <person name="Mizuno C.M."/>
            <person name="Rodriguez-Valera F."/>
            <person name="Kimes N.E."/>
            <person name="Ghai R."/>
        </authorList>
    </citation>
    <scope>NUCLEOTIDE SEQUENCE [LARGE SCALE GENOMIC DNA]</scope>
    <source>
        <strain evidence="2">UvMED-CGR-U-MedDCM-OCT-S45-C4</strain>
    </source>
</reference>
<dbReference type="Pfam" id="PF05396">
    <property type="entry name" value="Phage_T7_Capsid"/>
    <property type="match status" value="1"/>
</dbReference>
<name>A0A6S4P9K2_9CAUD</name>
<feature type="compositionally biased region" description="Polar residues" evidence="1">
    <location>
        <begin position="8"/>
        <end position="17"/>
    </location>
</feature>
<evidence type="ECO:0000313" key="3">
    <source>
        <dbReference type="Proteomes" id="UP000505248"/>
    </source>
</evidence>
<dbReference type="GeneID" id="55412130"/>
<keyword evidence="3" id="KW-1185">Reference proteome</keyword>
<evidence type="ECO:0000256" key="1">
    <source>
        <dbReference type="SAM" id="MobiDB-lite"/>
    </source>
</evidence>
<feature type="compositionally biased region" description="Basic and acidic residues" evidence="1">
    <location>
        <begin position="62"/>
        <end position="71"/>
    </location>
</feature>
<organism evidence="2 3">
    <name type="scientific">uncultured phage_MedDCM-OCT-S45-C4</name>
    <dbReference type="NCBI Taxonomy" id="2740801"/>
    <lineage>
        <taxon>Viruses</taxon>
        <taxon>Duplodnaviria</taxon>
        <taxon>Heunggongvirae</taxon>
        <taxon>Uroviricota</taxon>
        <taxon>Caudoviricetes</taxon>
        <taxon>Autographivirales</taxon>
        <taxon>Ashivirus</taxon>
        <taxon>Ashivirus S45C4</taxon>
    </lineage>
</organism>
<feature type="region of interest" description="Disordered" evidence="1">
    <location>
        <begin position="1"/>
        <end position="28"/>
    </location>
</feature>
<evidence type="ECO:0000313" key="2">
    <source>
        <dbReference type="EMBL" id="BAQ93982.1"/>
    </source>
</evidence>
<dbReference type="EMBL" id="AP013538">
    <property type="protein sequence ID" value="BAQ93982.1"/>
    <property type="molecule type" value="Genomic_DNA"/>
</dbReference>
<protein>
    <submittedName>
        <fullName evidence="2">T7-like capsid assembly protein</fullName>
    </submittedName>
</protein>
<feature type="region of interest" description="Disordered" evidence="1">
    <location>
        <begin position="213"/>
        <end position="242"/>
    </location>
</feature>
<feature type="region of interest" description="Disordered" evidence="1">
    <location>
        <begin position="62"/>
        <end position="81"/>
    </location>
</feature>
<feature type="compositionally biased region" description="Basic and acidic residues" evidence="1">
    <location>
        <begin position="227"/>
        <end position="242"/>
    </location>
</feature>
<dbReference type="GO" id="GO:0019069">
    <property type="term" value="P:viral capsid assembly"/>
    <property type="evidence" value="ECO:0007669"/>
    <property type="project" value="InterPro"/>
</dbReference>
<accession>A0A6S4P9K2</accession>
<dbReference type="InterPro" id="IPR008768">
    <property type="entry name" value="Gp9-like"/>
</dbReference>
<sequence length="258" mass="28738">MAEILTYDPSTDPQAIQSAEERDAESLAVGQALEDQQNQLLAGKYKSAQDLEQAYIELQKKLGSDDQKEVAEQEAEPAEEADETISMFNSIDDELAEAGKISEESMAKLSAMDSKDLVDAYFRYQDTLDDSPVEQGRELNDQEVTSIYQSVGGQQQYQQMTEWAAENLDANTVQAFDNVIESGDVATINLALRGLQSQYNDNVGYENNMIQGKPAQASGGYRSQAEVVRDMNDPRYDRDPAFRQEVMSKLSNSPDLQF</sequence>